<dbReference type="Pfam" id="PF05698">
    <property type="entry name" value="Trigger_C"/>
    <property type="match status" value="1"/>
</dbReference>
<comment type="domain">
    <text evidence="12">Consists of 3 domains; the N-terminus binds the ribosome, the middle domain has PPIase activity, while the C-terminus has intrinsic chaperone activity on its own.</text>
</comment>
<keyword evidence="5 12" id="KW-0132">Cell division</keyword>
<feature type="domain" description="PPIase FKBP-type" evidence="16">
    <location>
        <begin position="165"/>
        <end position="247"/>
    </location>
</feature>
<dbReference type="AlphaFoldDB" id="A0A4R2PDM8"/>
<dbReference type="InterPro" id="IPR046357">
    <property type="entry name" value="PPIase_dom_sf"/>
</dbReference>
<keyword evidence="9 12" id="KW-0131">Cell cycle</keyword>
<dbReference type="SUPFAM" id="SSF54534">
    <property type="entry name" value="FKBP-like"/>
    <property type="match status" value="1"/>
</dbReference>
<dbReference type="SUPFAM" id="SSF102735">
    <property type="entry name" value="Trigger factor ribosome-binding domain"/>
    <property type="match status" value="1"/>
</dbReference>
<feature type="coiled-coil region" evidence="15">
    <location>
        <begin position="257"/>
        <end position="291"/>
    </location>
</feature>
<keyword evidence="12" id="KW-0963">Cytoplasm</keyword>
<dbReference type="Gene3D" id="3.10.50.40">
    <property type="match status" value="1"/>
</dbReference>
<evidence type="ECO:0000259" key="16">
    <source>
        <dbReference type="PROSITE" id="PS50059"/>
    </source>
</evidence>
<evidence type="ECO:0000256" key="11">
    <source>
        <dbReference type="ARBA" id="ARBA00029986"/>
    </source>
</evidence>
<evidence type="ECO:0000256" key="5">
    <source>
        <dbReference type="ARBA" id="ARBA00022618"/>
    </source>
</evidence>
<keyword evidence="7 12" id="KW-0143">Chaperone</keyword>
<dbReference type="RefSeq" id="WP_132742710.1">
    <property type="nucleotide sequence ID" value="NZ_SLXK01000001.1"/>
</dbReference>
<organism evidence="17 18">
    <name type="scientific">Scopulibacillus darangshiensis</name>
    <dbReference type="NCBI Taxonomy" id="442528"/>
    <lineage>
        <taxon>Bacteria</taxon>
        <taxon>Bacillati</taxon>
        <taxon>Bacillota</taxon>
        <taxon>Bacilli</taxon>
        <taxon>Bacillales</taxon>
        <taxon>Sporolactobacillaceae</taxon>
        <taxon>Scopulibacillus</taxon>
    </lineage>
</organism>
<evidence type="ECO:0000256" key="15">
    <source>
        <dbReference type="SAM" id="Coils"/>
    </source>
</evidence>
<comment type="caution">
    <text evidence="17">The sequence shown here is derived from an EMBL/GenBank/DDBJ whole genome shotgun (WGS) entry which is preliminary data.</text>
</comment>
<dbReference type="GO" id="GO:0043022">
    <property type="term" value="F:ribosome binding"/>
    <property type="evidence" value="ECO:0007669"/>
    <property type="project" value="TreeGrafter"/>
</dbReference>
<feature type="coiled-coil region" evidence="15">
    <location>
        <begin position="126"/>
        <end position="157"/>
    </location>
</feature>
<evidence type="ECO:0000256" key="3">
    <source>
        <dbReference type="ARBA" id="ARBA00013194"/>
    </source>
</evidence>
<evidence type="ECO:0000256" key="2">
    <source>
        <dbReference type="ARBA" id="ARBA00005464"/>
    </source>
</evidence>
<sequence length="434" mass="49328">MDVNAKWEKQEGNQGTLTIEVDAATFKGALDQAFQKVVKKVNVPGFRKGKVPRMIFEQRFGVESLYQDALDIVLPEAYSKAIEETNIEPVDRPDVDVEQVEKGKELIFKAEVTVKPEVKLGDYKGLEVEEQDVEVTKEDVDNEIKQLQERFAELAVKEDGEVAEGDTVVMDFEGFVDDEPFEGGKAENYSLEIGSNTFIPGFEEQVIGLSTDVEKDVVVTFPEDYHAEELQGKEATFKVKIHEIKEKQLPELDDEFAKDVDEEVETLDELNEKLEKRLKEQKETNADNSKRDALVEQATENAEIDLPEVMVENELENMLREFEQRIQSQGLTMDMYYQFSGTDQDGLKDQMKDDAEKRVRANLTLEAIAKAENIEVSEEEVEKELEKMAESYKIELDQVKQMIAMQGGSDVIKSDLKLRKALDFLVDNSKVKAA</sequence>
<accession>A0A4R2PDM8</accession>
<proteinExistence type="inferred from homology"/>
<evidence type="ECO:0000256" key="12">
    <source>
        <dbReference type="HAMAP-Rule" id="MF_00303"/>
    </source>
</evidence>
<dbReference type="GO" id="GO:0051301">
    <property type="term" value="P:cell division"/>
    <property type="evidence" value="ECO:0007669"/>
    <property type="project" value="UniProtKB-KW"/>
</dbReference>
<dbReference type="PANTHER" id="PTHR30560">
    <property type="entry name" value="TRIGGER FACTOR CHAPERONE AND PEPTIDYL-PROLYL CIS/TRANS ISOMERASE"/>
    <property type="match status" value="1"/>
</dbReference>
<dbReference type="Pfam" id="PF00254">
    <property type="entry name" value="FKBP_C"/>
    <property type="match status" value="1"/>
</dbReference>
<dbReference type="GO" id="GO:0051083">
    <property type="term" value="P:'de novo' cotranslational protein folding"/>
    <property type="evidence" value="ECO:0007669"/>
    <property type="project" value="TreeGrafter"/>
</dbReference>
<keyword evidence="15" id="KW-0175">Coiled coil</keyword>
<dbReference type="NCBIfam" id="TIGR00115">
    <property type="entry name" value="tig"/>
    <property type="match status" value="1"/>
</dbReference>
<feature type="coiled-coil region" evidence="15">
    <location>
        <begin position="371"/>
        <end position="402"/>
    </location>
</feature>
<comment type="catalytic activity">
    <reaction evidence="1 12 13">
        <text>[protein]-peptidylproline (omega=180) = [protein]-peptidylproline (omega=0)</text>
        <dbReference type="Rhea" id="RHEA:16237"/>
        <dbReference type="Rhea" id="RHEA-COMP:10747"/>
        <dbReference type="Rhea" id="RHEA-COMP:10748"/>
        <dbReference type="ChEBI" id="CHEBI:83833"/>
        <dbReference type="ChEBI" id="CHEBI:83834"/>
        <dbReference type="EC" id="5.2.1.8"/>
    </reaction>
</comment>
<reference evidence="17 18" key="1">
    <citation type="submission" date="2019-03" db="EMBL/GenBank/DDBJ databases">
        <title>Genomic Encyclopedia of Type Strains, Phase IV (KMG-IV): sequencing the most valuable type-strain genomes for metagenomic binning, comparative biology and taxonomic classification.</title>
        <authorList>
            <person name="Goeker M."/>
        </authorList>
    </citation>
    <scope>NUCLEOTIDE SEQUENCE [LARGE SCALE GENOMIC DNA]</scope>
    <source>
        <strain evidence="17 18">DSM 19377</strain>
    </source>
</reference>
<dbReference type="InterPro" id="IPR005215">
    <property type="entry name" value="Trig_fac"/>
</dbReference>
<evidence type="ECO:0000256" key="8">
    <source>
        <dbReference type="ARBA" id="ARBA00023235"/>
    </source>
</evidence>
<dbReference type="InterPro" id="IPR008881">
    <property type="entry name" value="Trigger_fac_ribosome-bd_bac"/>
</dbReference>
<evidence type="ECO:0000256" key="4">
    <source>
        <dbReference type="ARBA" id="ARBA00016902"/>
    </source>
</evidence>
<gene>
    <name evidence="12" type="primary">tig</name>
    <name evidence="17" type="ORF">EV207_101189</name>
</gene>
<evidence type="ECO:0000256" key="9">
    <source>
        <dbReference type="ARBA" id="ARBA00023306"/>
    </source>
</evidence>
<evidence type="ECO:0000313" key="17">
    <source>
        <dbReference type="EMBL" id="TCP32211.1"/>
    </source>
</evidence>
<evidence type="ECO:0000256" key="14">
    <source>
        <dbReference type="RuleBase" id="RU003914"/>
    </source>
</evidence>
<dbReference type="GO" id="GO:0003755">
    <property type="term" value="F:peptidyl-prolyl cis-trans isomerase activity"/>
    <property type="evidence" value="ECO:0007669"/>
    <property type="project" value="UniProtKB-UniRule"/>
</dbReference>
<dbReference type="GO" id="GO:0044183">
    <property type="term" value="F:protein folding chaperone"/>
    <property type="evidence" value="ECO:0007669"/>
    <property type="project" value="TreeGrafter"/>
</dbReference>
<dbReference type="HAMAP" id="MF_00303">
    <property type="entry name" value="Trigger_factor_Tig"/>
    <property type="match status" value="1"/>
</dbReference>
<keyword evidence="6 12" id="KW-0697">Rotamase</keyword>
<comment type="subcellular location">
    <subcellularLocation>
        <location evidence="12">Cytoplasm</location>
    </subcellularLocation>
    <text evidence="12">About half TF is bound to the ribosome near the polypeptide exit tunnel while the other half is free in the cytoplasm.</text>
</comment>
<dbReference type="InterPro" id="IPR001179">
    <property type="entry name" value="PPIase_FKBP_dom"/>
</dbReference>
<name>A0A4R2PDM8_9BACL</name>
<dbReference type="PROSITE" id="PS50059">
    <property type="entry name" value="FKBP_PPIASE"/>
    <property type="match status" value="1"/>
</dbReference>
<dbReference type="Gene3D" id="1.10.3120.10">
    <property type="entry name" value="Trigger factor, C-terminal domain"/>
    <property type="match status" value="1"/>
</dbReference>
<dbReference type="InterPro" id="IPR037041">
    <property type="entry name" value="Trigger_fac_C_sf"/>
</dbReference>
<dbReference type="EC" id="5.2.1.8" evidence="3 12"/>
<protein>
    <recommendedName>
        <fullName evidence="4 12">Trigger factor</fullName>
        <shortName evidence="12">TF</shortName>
        <ecNumber evidence="3 12">5.2.1.8</ecNumber>
    </recommendedName>
    <alternativeName>
        <fullName evidence="11 12">PPIase</fullName>
    </alternativeName>
</protein>
<dbReference type="PANTHER" id="PTHR30560:SF3">
    <property type="entry name" value="TRIGGER FACTOR-LIKE PROTEIN TIG, CHLOROPLASTIC"/>
    <property type="match status" value="1"/>
</dbReference>
<dbReference type="SUPFAM" id="SSF109998">
    <property type="entry name" value="Triger factor/SurA peptide-binding domain-like"/>
    <property type="match status" value="1"/>
</dbReference>
<evidence type="ECO:0000256" key="6">
    <source>
        <dbReference type="ARBA" id="ARBA00023110"/>
    </source>
</evidence>
<comment type="similarity">
    <text evidence="2 12 14">Belongs to the FKBP-type PPIase family. Tig subfamily.</text>
</comment>
<keyword evidence="8 12" id="KW-0413">Isomerase</keyword>
<dbReference type="InterPro" id="IPR036611">
    <property type="entry name" value="Trigger_fac_ribosome-bd_sf"/>
</dbReference>
<keyword evidence="18" id="KW-1185">Reference proteome</keyword>
<dbReference type="InterPro" id="IPR027304">
    <property type="entry name" value="Trigger_fact/SurA_dom_sf"/>
</dbReference>
<dbReference type="Proteomes" id="UP000295416">
    <property type="component" value="Unassembled WGS sequence"/>
</dbReference>
<evidence type="ECO:0000256" key="10">
    <source>
        <dbReference type="ARBA" id="ARBA00024849"/>
    </source>
</evidence>
<dbReference type="Pfam" id="PF05697">
    <property type="entry name" value="Trigger_N"/>
    <property type="match status" value="1"/>
</dbReference>
<dbReference type="Gene3D" id="3.30.70.1050">
    <property type="entry name" value="Trigger factor ribosome-binding domain"/>
    <property type="match status" value="1"/>
</dbReference>
<comment type="function">
    <text evidence="10 12">Involved in protein export. Acts as a chaperone by maintaining the newly synthesized protein in an open conformation. Functions as a peptidyl-prolyl cis-trans isomerase.</text>
</comment>
<evidence type="ECO:0000256" key="7">
    <source>
        <dbReference type="ARBA" id="ARBA00023186"/>
    </source>
</evidence>
<dbReference type="OrthoDB" id="9767721at2"/>
<evidence type="ECO:0000256" key="13">
    <source>
        <dbReference type="PROSITE-ProRule" id="PRU00277"/>
    </source>
</evidence>
<dbReference type="PIRSF" id="PIRSF003095">
    <property type="entry name" value="Trigger_factor"/>
    <property type="match status" value="1"/>
</dbReference>
<dbReference type="GO" id="GO:0043335">
    <property type="term" value="P:protein unfolding"/>
    <property type="evidence" value="ECO:0007669"/>
    <property type="project" value="TreeGrafter"/>
</dbReference>
<dbReference type="GO" id="GO:0015031">
    <property type="term" value="P:protein transport"/>
    <property type="evidence" value="ECO:0007669"/>
    <property type="project" value="UniProtKB-UniRule"/>
</dbReference>
<dbReference type="FunFam" id="3.10.50.40:FF:000001">
    <property type="entry name" value="Trigger factor"/>
    <property type="match status" value="1"/>
</dbReference>
<dbReference type="InterPro" id="IPR008880">
    <property type="entry name" value="Trigger_fac_C"/>
</dbReference>
<dbReference type="GO" id="GO:0005737">
    <property type="term" value="C:cytoplasm"/>
    <property type="evidence" value="ECO:0007669"/>
    <property type="project" value="UniProtKB-SubCell"/>
</dbReference>
<evidence type="ECO:0000313" key="18">
    <source>
        <dbReference type="Proteomes" id="UP000295416"/>
    </source>
</evidence>
<evidence type="ECO:0000256" key="1">
    <source>
        <dbReference type="ARBA" id="ARBA00000971"/>
    </source>
</evidence>
<dbReference type="EMBL" id="SLXK01000001">
    <property type="protein sequence ID" value="TCP32211.1"/>
    <property type="molecule type" value="Genomic_DNA"/>
</dbReference>